<accession>A0ABS7Y846</accession>
<dbReference type="Pfam" id="PF14397">
    <property type="entry name" value="ATPgrasp_ST"/>
    <property type="match status" value="1"/>
</dbReference>
<dbReference type="RefSeq" id="WP_225238223.1">
    <property type="nucleotide sequence ID" value="NZ_JAHYBX010000002.1"/>
</dbReference>
<evidence type="ECO:0000313" key="3">
    <source>
        <dbReference type="Proteomes" id="UP001198602"/>
    </source>
</evidence>
<gene>
    <name evidence="2" type="ORF">LE190_07955</name>
</gene>
<dbReference type="Gene3D" id="3.30.470.20">
    <property type="entry name" value="ATP-grasp fold, B domain"/>
    <property type="match status" value="1"/>
</dbReference>
<comment type="caution">
    <text evidence="2">The sequence shown here is derived from an EMBL/GenBank/DDBJ whole genome shotgun (WGS) entry which is preliminary data.</text>
</comment>
<keyword evidence="3" id="KW-1185">Reference proteome</keyword>
<protein>
    <recommendedName>
        <fullName evidence="1">Alpha-L-glutamate ligase-related protein ATP-grasp domain-containing protein</fullName>
    </recommendedName>
</protein>
<dbReference type="InterPro" id="IPR039523">
    <property type="entry name" value="RimK-rel_E_lig_ATP-grasp"/>
</dbReference>
<dbReference type="EMBL" id="JAHYBX010000002">
    <property type="protein sequence ID" value="MCA1855858.1"/>
    <property type="molecule type" value="Genomic_DNA"/>
</dbReference>
<organism evidence="2 3">
    <name type="scientific">Massilia hydrophila</name>
    <dbReference type="NCBI Taxonomy" id="3044279"/>
    <lineage>
        <taxon>Bacteria</taxon>
        <taxon>Pseudomonadati</taxon>
        <taxon>Pseudomonadota</taxon>
        <taxon>Betaproteobacteria</taxon>
        <taxon>Burkholderiales</taxon>
        <taxon>Oxalobacteraceae</taxon>
        <taxon>Telluria group</taxon>
        <taxon>Massilia</taxon>
    </lineage>
</organism>
<sequence>MHAIKDIRQAWTQLRSAKDAPAHLPIARQLLEMGLLLALRGIGPGYYLKARWWRPSVPFADKWAHMNRKEYNAFIDRWNARPYQKASQHKVIEKAALQLVKVPTPEFIGFLHPQRGAGADGRPLRALDDLARLCRELVGRKICLKPVEGYGGAGFAAYRIEARAGEPVFVHPFSGAERSLGDWWQAAQANPEGYIVEHYLEQHPTLATIHPNSVNTLRIWLYQARGEVRIAGAFLRVGRQGSMVDNTSSGGIYCPVRLETGVLRCAANAKNPLQTMERHPDTGAQISGVQLPFWRECQEVAARALQAFPHVNVAGVDVAIGVDGPRMIELNVRPDQIGCARINLPLKHVERWMRGA</sequence>
<feature type="domain" description="Alpha-L-glutamate ligase-related protein ATP-grasp" evidence="1">
    <location>
        <begin position="73"/>
        <end position="335"/>
    </location>
</feature>
<proteinExistence type="predicted"/>
<name>A0ABS7Y846_9BURK</name>
<dbReference type="Proteomes" id="UP001198602">
    <property type="component" value="Unassembled WGS sequence"/>
</dbReference>
<evidence type="ECO:0000313" key="2">
    <source>
        <dbReference type="EMBL" id="MCA1855858.1"/>
    </source>
</evidence>
<evidence type="ECO:0000259" key="1">
    <source>
        <dbReference type="Pfam" id="PF14397"/>
    </source>
</evidence>
<dbReference type="SUPFAM" id="SSF56059">
    <property type="entry name" value="Glutathione synthetase ATP-binding domain-like"/>
    <property type="match status" value="1"/>
</dbReference>
<reference evidence="2 3" key="1">
    <citation type="submission" date="2021-07" db="EMBL/GenBank/DDBJ databases">
        <title>Characterization of Violacein-producing bacteria and related species.</title>
        <authorList>
            <person name="Wilson H.S."/>
            <person name="De Leon M.E."/>
        </authorList>
    </citation>
    <scope>NUCLEOTIDE SEQUENCE [LARGE SCALE GENOMIC DNA]</scope>
    <source>
        <strain evidence="2 3">HSC-2F05</strain>
    </source>
</reference>